<keyword evidence="5" id="KW-0449">Lipoprotein</keyword>
<feature type="chain" id="PRO_5046384578" evidence="6">
    <location>
        <begin position="23"/>
        <end position="448"/>
    </location>
</feature>
<gene>
    <name evidence="7" type="ORF">I8D64_08440</name>
</gene>
<dbReference type="PROSITE" id="PS51257">
    <property type="entry name" value="PROKAR_LIPOPROTEIN"/>
    <property type="match status" value="1"/>
</dbReference>
<evidence type="ECO:0000256" key="3">
    <source>
        <dbReference type="ARBA" id="ARBA00023136"/>
    </source>
</evidence>
<evidence type="ECO:0000313" key="8">
    <source>
        <dbReference type="Proteomes" id="UP000612352"/>
    </source>
</evidence>
<evidence type="ECO:0000256" key="6">
    <source>
        <dbReference type="SAM" id="SignalP"/>
    </source>
</evidence>
<keyword evidence="8" id="KW-1185">Reference proteome</keyword>
<name>A0ABS1B9X5_9MICO</name>
<dbReference type="SUPFAM" id="SSF53850">
    <property type="entry name" value="Periplasmic binding protein-like II"/>
    <property type="match status" value="1"/>
</dbReference>
<dbReference type="EMBL" id="JAEDAJ010000003">
    <property type="protein sequence ID" value="MBK0331428.1"/>
    <property type="molecule type" value="Genomic_DNA"/>
</dbReference>
<dbReference type="InterPro" id="IPR006059">
    <property type="entry name" value="SBP"/>
</dbReference>
<keyword evidence="1" id="KW-1003">Cell membrane</keyword>
<dbReference type="PANTHER" id="PTHR43649">
    <property type="entry name" value="ARABINOSE-BINDING PROTEIN-RELATED"/>
    <property type="match status" value="1"/>
</dbReference>
<keyword evidence="3" id="KW-0472">Membrane</keyword>
<dbReference type="Gene3D" id="3.40.190.10">
    <property type="entry name" value="Periplasmic binding protein-like II"/>
    <property type="match status" value="1"/>
</dbReference>
<comment type="caution">
    <text evidence="7">The sequence shown here is derived from an EMBL/GenBank/DDBJ whole genome shotgun (WGS) entry which is preliminary data.</text>
</comment>
<dbReference type="RefSeq" id="WP_200502033.1">
    <property type="nucleotide sequence ID" value="NZ_JAEDAJ010000003.1"/>
</dbReference>
<dbReference type="Pfam" id="PF01547">
    <property type="entry name" value="SBP_bac_1"/>
    <property type="match status" value="1"/>
</dbReference>
<keyword evidence="2 6" id="KW-0732">Signal</keyword>
<evidence type="ECO:0000256" key="2">
    <source>
        <dbReference type="ARBA" id="ARBA00022729"/>
    </source>
</evidence>
<feature type="signal peptide" evidence="6">
    <location>
        <begin position="1"/>
        <end position="22"/>
    </location>
</feature>
<keyword evidence="4" id="KW-0564">Palmitate</keyword>
<proteinExistence type="predicted"/>
<dbReference type="Proteomes" id="UP000612352">
    <property type="component" value="Unassembled WGS sequence"/>
</dbReference>
<accession>A0ABS1B9X5</accession>
<evidence type="ECO:0000256" key="4">
    <source>
        <dbReference type="ARBA" id="ARBA00023139"/>
    </source>
</evidence>
<evidence type="ECO:0000256" key="5">
    <source>
        <dbReference type="ARBA" id="ARBA00023288"/>
    </source>
</evidence>
<dbReference type="InterPro" id="IPR050490">
    <property type="entry name" value="Bact_solute-bd_prot1"/>
</dbReference>
<dbReference type="CDD" id="cd13585">
    <property type="entry name" value="PBP2_TMBP_like"/>
    <property type="match status" value="1"/>
</dbReference>
<protein>
    <submittedName>
        <fullName evidence="7">Sugar ABC transporter substrate-binding protein</fullName>
    </submittedName>
</protein>
<dbReference type="PANTHER" id="PTHR43649:SF33">
    <property type="entry name" value="POLYGALACTURONAN_RHAMNOGALACTURONAN-BINDING PROTEIN YTCQ"/>
    <property type="match status" value="1"/>
</dbReference>
<evidence type="ECO:0000256" key="1">
    <source>
        <dbReference type="ARBA" id="ARBA00022475"/>
    </source>
</evidence>
<organism evidence="7 8">
    <name type="scientific">Brachybacterium halotolerans</name>
    <dbReference type="NCBI Taxonomy" id="2795215"/>
    <lineage>
        <taxon>Bacteria</taxon>
        <taxon>Bacillati</taxon>
        <taxon>Actinomycetota</taxon>
        <taxon>Actinomycetes</taxon>
        <taxon>Micrococcales</taxon>
        <taxon>Dermabacteraceae</taxon>
        <taxon>Brachybacterium</taxon>
    </lineage>
</organism>
<reference evidence="7 8" key="1">
    <citation type="submission" date="2020-12" db="EMBL/GenBank/DDBJ databases">
        <title>Brachybacterium sp. MASK1Z-5, whole genome shotgun sequence.</title>
        <authorList>
            <person name="Tuo L."/>
        </authorList>
    </citation>
    <scope>NUCLEOTIDE SEQUENCE [LARGE SCALE GENOMIC DNA]</scope>
    <source>
        <strain evidence="7 8">MASK1Z-5</strain>
    </source>
</reference>
<sequence>MRRRRFLTGALGAAAAATTAGAASGCGNLHSSDPDVLTFMFRGSTEERDVFARAVDVFIRRTGIQVNLISTSVDQYATKLQTAILGNSTPDLFYLEPTRTMAYVTNGVLADLSQYVDETDLPVDDIWQAGLDLYRFDGESIGTGPLYAMPKDVGPFSFGYNKTLFEEMDVEPPDPDEPLSWDEFLDRCKALTGDRDGDGTTDSWGNSVNITAELHSYVWSNGADWVDEDARTVTVDTPEFAEALQYVVDLREKHKVTPSINESEGLDGYQRWLRGQIGFFPVAPWDLTLYRTLDFDFDLCPYPTGRTGTSATNVGSLGIGVSANSRRPDRAAELAMFLSCDPEAQEIIVGQGQTIPNTRTRAKEWVKDTSIEPQNKQEYVDIVEDYGHFVPTSRTYTPEWLDTFFTNIQPVLEGRQDVGEYLKATQPVMQGFLDQGYDQLRIDQEANS</sequence>
<evidence type="ECO:0000313" key="7">
    <source>
        <dbReference type="EMBL" id="MBK0331428.1"/>
    </source>
</evidence>